<gene>
    <name evidence="2" type="ORF">ACFSHS_15410</name>
</gene>
<keyword evidence="3" id="KW-1185">Reference proteome</keyword>
<dbReference type="Proteomes" id="UP001597402">
    <property type="component" value="Unassembled WGS sequence"/>
</dbReference>
<dbReference type="EMBL" id="JBHUHP010000015">
    <property type="protein sequence ID" value="MFD2092962.1"/>
    <property type="molecule type" value="Genomic_DNA"/>
</dbReference>
<comment type="caution">
    <text evidence="2">The sequence shown here is derived from an EMBL/GenBank/DDBJ whole genome shotgun (WGS) entry which is preliminary data.</text>
</comment>
<proteinExistence type="predicted"/>
<reference evidence="3" key="1">
    <citation type="journal article" date="2019" name="Int. J. Syst. Evol. Microbiol.">
        <title>The Global Catalogue of Microorganisms (GCM) 10K type strain sequencing project: providing services to taxonomists for standard genome sequencing and annotation.</title>
        <authorList>
            <consortium name="The Broad Institute Genomics Platform"/>
            <consortium name="The Broad Institute Genome Sequencing Center for Infectious Disease"/>
            <person name="Wu L."/>
            <person name="Ma J."/>
        </authorList>
    </citation>
    <scope>NUCLEOTIDE SEQUENCE [LARGE SCALE GENOMIC DNA]</scope>
    <source>
        <strain evidence="3">JCM 3338</strain>
    </source>
</reference>
<evidence type="ECO:0000313" key="2">
    <source>
        <dbReference type="EMBL" id="MFD2092962.1"/>
    </source>
</evidence>
<protein>
    <submittedName>
        <fullName evidence="2">Uncharacterized protein</fullName>
    </submittedName>
</protein>
<feature type="region of interest" description="Disordered" evidence="1">
    <location>
        <begin position="164"/>
        <end position="183"/>
    </location>
</feature>
<sequence length="194" mass="18125">MPLLGTGLRAAAYPALLWNGARLHHAAAPEDDGLVLVALAAAPPDADAADVDRAVAVGRAVAAGLPGVIGDGAVTASPTIGVVAAAACAAVAGGTDPSGLGPVLDVAAALMVVAPPVGGTAREAGLRAGHCLAAGWLAPRVLGAGLTGMPGALTHTVSTVIGRPAGGLPADPSGGAPVPARTGSHAGGLLAGLA</sequence>
<name>A0ABW4XBX9_9ACTN</name>
<evidence type="ECO:0000313" key="3">
    <source>
        <dbReference type="Proteomes" id="UP001597402"/>
    </source>
</evidence>
<dbReference type="RefSeq" id="WP_376877857.1">
    <property type="nucleotide sequence ID" value="NZ_JBHUHP010000015.1"/>
</dbReference>
<evidence type="ECO:0000256" key="1">
    <source>
        <dbReference type="SAM" id="MobiDB-lite"/>
    </source>
</evidence>
<accession>A0ABW4XBX9</accession>
<organism evidence="2 3">
    <name type="scientific">Blastococcus deserti</name>
    <dbReference type="NCBI Taxonomy" id="2259033"/>
    <lineage>
        <taxon>Bacteria</taxon>
        <taxon>Bacillati</taxon>
        <taxon>Actinomycetota</taxon>
        <taxon>Actinomycetes</taxon>
        <taxon>Geodermatophilales</taxon>
        <taxon>Geodermatophilaceae</taxon>
        <taxon>Blastococcus</taxon>
    </lineage>
</organism>